<evidence type="ECO:0000256" key="5">
    <source>
        <dbReference type="SAM" id="MobiDB-lite"/>
    </source>
</evidence>
<evidence type="ECO:0000256" key="2">
    <source>
        <dbReference type="ARBA" id="ARBA00023242"/>
    </source>
</evidence>
<comment type="similarity">
    <text evidence="3">Belongs to the RNA polymerase II subunit 5-mediating protein family.</text>
</comment>
<dbReference type="OrthoDB" id="21413at2759"/>
<proteinExistence type="inferred from homology"/>
<dbReference type="GO" id="GO:0019212">
    <property type="term" value="F:phosphatase inhibitor activity"/>
    <property type="evidence" value="ECO:0007669"/>
    <property type="project" value="TreeGrafter"/>
</dbReference>
<feature type="coiled-coil region" evidence="4">
    <location>
        <begin position="97"/>
        <end position="124"/>
    </location>
</feature>
<dbReference type="GO" id="GO:0005634">
    <property type="term" value="C:nucleus"/>
    <property type="evidence" value="ECO:0007669"/>
    <property type="project" value="UniProtKB-SubCell"/>
</dbReference>
<dbReference type="AlphaFoldDB" id="A0A0N0P8M6"/>
<feature type="region of interest" description="Disordered" evidence="5">
    <location>
        <begin position="321"/>
        <end position="349"/>
    </location>
</feature>
<evidence type="ECO:0000256" key="1">
    <source>
        <dbReference type="ARBA" id="ARBA00004123"/>
    </source>
</evidence>
<dbReference type="VEuPathDB" id="TriTrypDB:Lsey_0010_0310"/>
<dbReference type="GO" id="GO:0000122">
    <property type="term" value="P:negative regulation of transcription by RNA polymerase II"/>
    <property type="evidence" value="ECO:0007669"/>
    <property type="project" value="TreeGrafter"/>
</dbReference>
<name>A0A0N0P8M6_LEPSE</name>
<feature type="compositionally biased region" description="Basic and acidic residues" evidence="5">
    <location>
        <begin position="525"/>
        <end position="534"/>
    </location>
</feature>
<feature type="region of interest" description="Disordered" evidence="5">
    <location>
        <begin position="387"/>
        <end position="414"/>
    </location>
</feature>
<gene>
    <name evidence="6" type="ORF">ABL78_0764</name>
</gene>
<dbReference type="PANTHER" id="PTHR15111">
    <property type="entry name" value="RNA POLYMERASE II SUBUNIT 5-MEDIATING PROTEIN NNX3"/>
    <property type="match status" value="1"/>
</dbReference>
<dbReference type="InterPro" id="IPR004127">
    <property type="entry name" value="Prefoldin_subunit_alpha"/>
</dbReference>
<sequence>MNTEVEYTENEVLTGAELYLYLLRQNEMQQQRAHCKLREYAALKETLQVLTERSRRRVLAPVAGGLAYFPAELNATNTILVLLGDSWFAERSAVQAAEIAGRRINFLRREAEVLRQEEETLRSKQTLFLSEVPEAQDAVAQLLAERDVRHASLVLETTQPSLAPLAVPTTSSSAPSLAGYPAQNQQHRAPAAAALPSAVQAPKGSGERVLPNESSSTSSLTAPAPSSVPTAADTELDYLTVDAALATFDEQDELTEDELIALEKELGDRLDDDAYVEQVMTERMIEKKERRVRAELERRQAALAGSKAAADAAEARAALRTDMAASSEAPPSVSSSAQPANGSYPSVEPGGARPVAALAVTRAYSTPGDIGACGSVGTAAKTEAATLTEVKHADPTTTPPPIRSPSPSEVSQRLPTPVTNVLDGPHAPAASSTVAALPSSFCKERHVRFADDAASDLEQAAASTAAATREQGGGAPASASVPCVLRRANQIGDIVERSTMQQDVSTLPPPPLQTQHQKPKRKSLFMRELEGDGA</sequence>
<accession>A0A0N0P8M6</accession>
<comment type="subcellular location">
    <subcellularLocation>
        <location evidence="1">Nucleus</location>
    </subcellularLocation>
</comment>
<feature type="compositionally biased region" description="Low complexity" evidence="5">
    <location>
        <begin position="321"/>
        <end position="340"/>
    </location>
</feature>
<dbReference type="InterPro" id="IPR009053">
    <property type="entry name" value="Prefoldin"/>
</dbReference>
<dbReference type="GO" id="GO:0003682">
    <property type="term" value="F:chromatin binding"/>
    <property type="evidence" value="ECO:0007669"/>
    <property type="project" value="TreeGrafter"/>
</dbReference>
<keyword evidence="7" id="KW-1185">Reference proteome</keyword>
<evidence type="ECO:0000256" key="3">
    <source>
        <dbReference type="ARBA" id="ARBA00038295"/>
    </source>
</evidence>
<dbReference type="PANTHER" id="PTHR15111:SF0">
    <property type="entry name" value="UNCONVENTIONAL PREFOLDIN RPB5 INTERACTOR 1"/>
    <property type="match status" value="1"/>
</dbReference>
<evidence type="ECO:0000313" key="7">
    <source>
        <dbReference type="Proteomes" id="UP000038009"/>
    </source>
</evidence>
<comment type="caution">
    <text evidence="6">The sequence shown here is derived from an EMBL/GenBank/DDBJ whole genome shotgun (WGS) entry which is preliminary data.</text>
</comment>
<evidence type="ECO:0000313" key="6">
    <source>
        <dbReference type="EMBL" id="KPI90119.1"/>
    </source>
</evidence>
<dbReference type="Gene3D" id="1.10.287.370">
    <property type="match status" value="1"/>
</dbReference>
<keyword evidence="2" id="KW-0539">Nucleus</keyword>
<dbReference type="EMBL" id="LJSK01000010">
    <property type="protein sequence ID" value="KPI90119.1"/>
    <property type="molecule type" value="Genomic_DNA"/>
</dbReference>
<dbReference type="Proteomes" id="UP000038009">
    <property type="component" value="Unassembled WGS sequence"/>
</dbReference>
<dbReference type="OMA" id="IMTERMI"/>
<feature type="region of interest" description="Disordered" evidence="5">
    <location>
        <begin position="164"/>
        <end position="229"/>
    </location>
</feature>
<dbReference type="GO" id="GO:0003714">
    <property type="term" value="F:transcription corepressor activity"/>
    <property type="evidence" value="ECO:0007669"/>
    <property type="project" value="TreeGrafter"/>
</dbReference>
<reference evidence="6 7" key="1">
    <citation type="journal article" date="2015" name="PLoS Pathog.">
        <title>Leptomonas seymouri: Adaptations to the Dixenous Life Cycle Analyzed by Genome Sequencing, Transcriptome Profiling and Co-infection with Leishmania donovani.</title>
        <authorList>
            <person name="Kraeva N."/>
            <person name="Butenko A."/>
            <person name="Hlavacova J."/>
            <person name="Kostygov A."/>
            <person name="Myskova J."/>
            <person name="Grybchuk D."/>
            <person name="Lestinova T."/>
            <person name="Votypka J."/>
            <person name="Volf P."/>
            <person name="Opperdoes F."/>
            <person name="Flegontov P."/>
            <person name="Lukes J."/>
            <person name="Yurchenko V."/>
        </authorList>
    </citation>
    <scope>NUCLEOTIDE SEQUENCE [LARGE SCALE GENOMIC DNA]</scope>
    <source>
        <strain evidence="6 7">ATCC 30220</strain>
    </source>
</reference>
<feature type="compositionally biased region" description="Low complexity" evidence="5">
    <location>
        <begin position="214"/>
        <end position="229"/>
    </location>
</feature>
<feature type="compositionally biased region" description="Low complexity" evidence="5">
    <location>
        <begin position="181"/>
        <end position="202"/>
    </location>
</feature>
<keyword evidence="4" id="KW-0175">Coiled coil</keyword>
<dbReference type="InterPro" id="IPR052255">
    <property type="entry name" value="RNA_pol_II_subunit5-mediator"/>
</dbReference>
<organism evidence="6 7">
    <name type="scientific">Leptomonas seymouri</name>
    <dbReference type="NCBI Taxonomy" id="5684"/>
    <lineage>
        <taxon>Eukaryota</taxon>
        <taxon>Discoba</taxon>
        <taxon>Euglenozoa</taxon>
        <taxon>Kinetoplastea</taxon>
        <taxon>Metakinetoplastina</taxon>
        <taxon>Trypanosomatida</taxon>
        <taxon>Trypanosomatidae</taxon>
        <taxon>Leishmaniinae</taxon>
        <taxon>Leptomonas</taxon>
    </lineage>
</organism>
<dbReference type="SUPFAM" id="SSF46579">
    <property type="entry name" value="Prefoldin"/>
    <property type="match status" value="1"/>
</dbReference>
<protein>
    <submittedName>
        <fullName evidence="6">Uncharacterized protein</fullName>
    </submittedName>
</protein>
<feature type="region of interest" description="Disordered" evidence="5">
    <location>
        <begin position="497"/>
        <end position="534"/>
    </location>
</feature>
<evidence type="ECO:0000256" key="4">
    <source>
        <dbReference type="SAM" id="Coils"/>
    </source>
</evidence>
<dbReference type="CDD" id="cd23159">
    <property type="entry name" value="Prefoldin_URI1"/>
    <property type="match status" value="1"/>
</dbReference>
<dbReference type="Pfam" id="PF02996">
    <property type="entry name" value="Prefoldin"/>
    <property type="match status" value="1"/>
</dbReference>